<reference evidence="2" key="1">
    <citation type="submission" date="2012-11" db="EMBL/GenBank/DDBJ databases">
        <authorList>
            <person name="Lucero-Rivera Y.E."/>
            <person name="Tovar-Ramirez D."/>
        </authorList>
    </citation>
    <scope>NUCLEOTIDE SEQUENCE [LARGE SCALE GENOMIC DNA]</scope>
    <source>
        <strain evidence="2">Araruama</strain>
    </source>
</reference>
<protein>
    <submittedName>
        <fullName evidence="1">Uncharacterized protein</fullName>
    </submittedName>
</protein>
<sequence>MKAIIMVTCKNSISTGNFFSDIVNLPMKAQQELFVFYEFLMFKYQKQKKLIQNDKKSILSAIFQEADGKLPPNYSLNREVLHER</sequence>
<dbReference type="EMBL" id="ATBP01000625">
    <property type="protein sequence ID" value="ETR69516.1"/>
    <property type="molecule type" value="Genomic_DNA"/>
</dbReference>
<dbReference type="AlphaFoldDB" id="A0A1V1P437"/>
<gene>
    <name evidence="1" type="ORF">OMM_09531</name>
</gene>
<comment type="caution">
    <text evidence="1">The sequence shown here is derived from an EMBL/GenBank/DDBJ whole genome shotgun (WGS) entry which is preliminary data.</text>
</comment>
<accession>A0A1V1P437</accession>
<proteinExistence type="predicted"/>
<evidence type="ECO:0000313" key="2">
    <source>
        <dbReference type="Proteomes" id="UP000189670"/>
    </source>
</evidence>
<dbReference type="Proteomes" id="UP000189670">
    <property type="component" value="Unassembled WGS sequence"/>
</dbReference>
<evidence type="ECO:0000313" key="1">
    <source>
        <dbReference type="EMBL" id="ETR69516.1"/>
    </source>
</evidence>
<name>A0A1V1P437_9BACT</name>
<organism evidence="1 2">
    <name type="scientific">Candidatus Magnetoglobus multicellularis str. Araruama</name>
    <dbReference type="NCBI Taxonomy" id="890399"/>
    <lineage>
        <taxon>Bacteria</taxon>
        <taxon>Pseudomonadati</taxon>
        <taxon>Thermodesulfobacteriota</taxon>
        <taxon>Desulfobacteria</taxon>
        <taxon>Desulfobacterales</taxon>
        <taxon>Desulfobacteraceae</taxon>
        <taxon>Candidatus Magnetoglobus</taxon>
    </lineage>
</organism>